<dbReference type="Proteomes" id="UP001303473">
    <property type="component" value="Unassembled WGS sequence"/>
</dbReference>
<dbReference type="PANTHER" id="PTHR38790">
    <property type="entry name" value="2EXR DOMAIN-CONTAINING PROTEIN-RELATED"/>
    <property type="match status" value="1"/>
</dbReference>
<dbReference type="InterPro" id="IPR056632">
    <property type="entry name" value="DUF7730"/>
</dbReference>
<feature type="region of interest" description="Disordered" evidence="1">
    <location>
        <begin position="1"/>
        <end position="28"/>
    </location>
</feature>
<feature type="region of interest" description="Disordered" evidence="1">
    <location>
        <begin position="287"/>
        <end position="326"/>
    </location>
</feature>
<name>A0AAN6S410_9PEZI</name>
<dbReference type="AlphaFoldDB" id="A0AAN6S410"/>
<dbReference type="Pfam" id="PF24864">
    <property type="entry name" value="DUF7730"/>
    <property type="match status" value="1"/>
</dbReference>
<feature type="compositionally biased region" description="Gly residues" evidence="1">
    <location>
        <begin position="297"/>
        <end position="322"/>
    </location>
</feature>
<comment type="caution">
    <text evidence="3">The sequence shown here is derived from an EMBL/GenBank/DDBJ whole genome shotgun (WGS) entry which is preliminary data.</text>
</comment>
<evidence type="ECO:0000313" key="3">
    <source>
        <dbReference type="EMBL" id="KAK3939051.1"/>
    </source>
</evidence>
<dbReference type="EMBL" id="MU853818">
    <property type="protein sequence ID" value="KAK3939051.1"/>
    <property type="molecule type" value="Genomic_DNA"/>
</dbReference>
<reference evidence="4" key="1">
    <citation type="journal article" date="2023" name="Mol. Phylogenet. Evol.">
        <title>Genome-scale phylogeny and comparative genomics of the fungal order Sordariales.</title>
        <authorList>
            <person name="Hensen N."/>
            <person name="Bonometti L."/>
            <person name="Westerberg I."/>
            <person name="Brannstrom I.O."/>
            <person name="Guillou S."/>
            <person name="Cros-Aarteil S."/>
            <person name="Calhoun S."/>
            <person name="Haridas S."/>
            <person name="Kuo A."/>
            <person name="Mondo S."/>
            <person name="Pangilinan J."/>
            <person name="Riley R."/>
            <person name="LaButti K."/>
            <person name="Andreopoulos B."/>
            <person name="Lipzen A."/>
            <person name="Chen C."/>
            <person name="Yan M."/>
            <person name="Daum C."/>
            <person name="Ng V."/>
            <person name="Clum A."/>
            <person name="Steindorff A."/>
            <person name="Ohm R.A."/>
            <person name="Martin F."/>
            <person name="Silar P."/>
            <person name="Natvig D.O."/>
            <person name="Lalanne C."/>
            <person name="Gautier V."/>
            <person name="Ament-Velasquez S.L."/>
            <person name="Kruys A."/>
            <person name="Hutchinson M.I."/>
            <person name="Powell A.J."/>
            <person name="Barry K."/>
            <person name="Miller A.N."/>
            <person name="Grigoriev I.V."/>
            <person name="Debuchy R."/>
            <person name="Gladieux P."/>
            <person name="Hiltunen Thoren M."/>
            <person name="Johannesson H."/>
        </authorList>
    </citation>
    <scope>NUCLEOTIDE SEQUENCE [LARGE SCALE GENOMIC DNA]</scope>
    <source>
        <strain evidence="4">CBS 340.73</strain>
    </source>
</reference>
<evidence type="ECO:0000259" key="2">
    <source>
        <dbReference type="Pfam" id="PF24864"/>
    </source>
</evidence>
<proteinExistence type="predicted"/>
<sequence>MESRGDDSAAQAAQHHGEGEPGRAALSSSADPQLASRLFSVLPAEVRRFIYSELWVSYNPRQHILQVALGPGSQNLSHRICFQPGEDTRYADLVAATTAKSRTTYYSRLKSDWCLHYMCEELQRQRKAVKKYLGWSCPPFIATLLTCKRMYLECIESIYENLTFIFTDLVTAGAFLDPTLYPFRVASVRSIELCIRFTNLLPELYFPDASVVVGPQPGHPNSKPVSMDNNPWQRVCDALKECQKLRDLHIWLDTKDLRPWSQRVHEMRMFRPLFDVKTSGRFVLALPEPPRPRASANGGGGGGQGAGGGDGGGAGGAGGAEGEGARTRGRILDDGYLTEEHLKDAPFTVERGPRPNNWRVHLTMMNNQLEGRRAPQMPLLIGPP</sequence>
<accession>A0AAN6S410</accession>
<evidence type="ECO:0000256" key="1">
    <source>
        <dbReference type="SAM" id="MobiDB-lite"/>
    </source>
</evidence>
<feature type="domain" description="DUF7730" evidence="2">
    <location>
        <begin position="32"/>
        <end position="288"/>
    </location>
</feature>
<organism evidence="3 4">
    <name type="scientific">Diplogelasinospora grovesii</name>
    <dbReference type="NCBI Taxonomy" id="303347"/>
    <lineage>
        <taxon>Eukaryota</taxon>
        <taxon>Fungi</taxon>
        <taxon>Dikarya</taxon>
        <taxon>Ascomycota</taxon>
        <taxon>Pezizomycotina</taxon>
        <taxon>Sordariomycetes</taxon>
        <taxon>Sordariomycetidae</taxon>
        <taxon>Sordariales</taxon>
        <taxon>Diplogelasinosporaceae</taxon>
        <taxon>Diplogelasinospora</taxon>
    </lineage>
</organism>
<evidence type="ECO:0000313" key="4">
    <source>
        <dbReference type="Proteomes" id="UP001303473"/>
    </source>
</evidence>
<protein>
    <recommendedName>
        <fullName evidence="2">DUF7730 domain-containing protein</fullName>
    </recommendedName>
</protein>
<gene>
    <name evidence="3" type="ORF">QBC46DRAFT_388960</name>
</gene>
<keyword evidence="4" id="KW-1185">Reference proteome</keyword>